<name>I0BL61_9BACL</name>
<evidence type="ECO:0000313" key="3">
    <source>
        <dbReference type="Proteomes" id="UP000007392"/>
    </source>
</evidence>
<reference evidence="2 3" key="1">
    <citation type="submission" date="2013-06" db="EMBL/GenBank/DDBJ databases">
        <title>Complete genome sequence of Paenibacillus mucilaginosus K02.</title>
        <authorList>
            <person name="Xiao B."/>
            <person name="Sun L."/>
            <person name="Xiao L."/>
            <person name="Lian B."/>
        </authorList>
    </citation>
    <scope>NUCLEOTIDE SEQUENCE [LARGE SCALE GENOMIC DNA]</scope>
    <source>
        <strain evidence="2 3">K02</strain>
    </source>
</reference>
<organism evidence="2 3">
    <name type="scientific">Paenibacillus mucilaginosus K02</name>
    <dbReference type="NCBI Taxonomy" id="997761"/>
    <lineage>
        <taxon>Bacteria</taxon>
        <taxon>Bacillati</taxon>
        <taxon>Bacillota</taxon>
        <taxon>Bacilli</taxon>
        <taxon>Bacillales</taxon>
        <taxon>Paenibacillaceae</taxon>
        <taxon>Paenibacillus</taxon>
    </lineage>
</organism>
<dbReference type="PATRIC" id="fig|997761.3.peg.4074"/>
<sequence length="43" mass="4783">MPRQSVTHPELLERQGYSEELYRHSLGAAQEGEAKGSPKQGMV</sequence>
<dbReference type="AlphaFoldDB" id="I0BL61"/>
<evidence type="ECO:0000256" key="1">
    <source>
        <dbReference type="SAM" id="MobiDB-lite"/>
    </source>
</evidence>
<dbReference type="EMBL" id="CP003422">
    <property type="protein sequence ID" value="AFH63108.1"/>
    <property type="molecule type" value="Genomic_DNA"/>
</dbReference>
<gene>
    <name evidence="2" type="ORF">B2K_20785</name>
</gene>
<proteinExistence type="predicted"/>
<feature type="region of interest" description="Disordered" evidence="1">
    <location>
        <begin position="23"/>
        <end position="43"/>
    </location>
</feature>
<protein>
    <submittedName>
        <fullName evidence="2">Uncharacterized protein</fullName>
    </submittedName>
</protein>
<dbReference type="Proteomes" id="UP000007392">
    <property type="component" value="Chromosome"/>
</dbReference>
<accession>I0BL61</accession>
<dbReference type="KEGG" id="pmw:B2K_20785"/>
<dbReference type="HOGENOM" id="CLU_3330976_0_0_9"/>
<evidence type="ECO:0000313" key="2">
    <source>
        <dbReference type="EMBL" id="AFH63108.1"/>
    </source>
</evidence>